<gene>
    <name evidence="1" type="ORF">H9646_15060</name>
</gene>
<accession>A0ABR8SE94</accession>
<dbReference type="InterPro" id="IPR047777">
    <property type="entry name" value="LapA-like_RM"/>
</dbReference>
<dbReference type="EMBL" id="JACSQK010000007">
    <property type="protein sequence ID" value="MBD7961790.1"/>
    <property type="molecule type" value="Genomic_DNA"/>
</dbReference>
<protein>
    <submittedName>
        <fullName evidence="1">Retention module-containing protein</fullName>
    </submittedName>
</protein>
<dbReference type="NCBIfam" id="NF033682">
    <property type="entry name" value="retention_LapA"/>
    <property type="match status" value="1"/>
</dbReference>
<proteinExistence type="predicted"/>
<sequence>MANTSALITKLEGQAWVRNSDGSLQPLRVGMRIPIDADIVTAAGSQLSLQGNEDGVLQIAADQQLKLSEDLFQAAEPSEAAIANPVDADVNALITALNDGQDPLAELDPTAATLSGGEGAGSTYVRLASVIERTTPLALQYPRSISAGTEDFISGGAVAQDDEPAPPAQVSIGSDAQTVYEAGLGNEATSETSSGTFSVSASDGIASITIGGVSYSLAQLKGNVALLPPVNTPDGTIKITGFVSDAGNQNGTVSYEYTLTAAQAHASADGNNTLTDTIAVGVVGSGGVTSTGEIVITIVDDVPVVTLSGAVTAVEGAAAITGAWNLAAGADGVTPANFTISIDGGAAQTVAYGTGINTGKGTLTINANNTWSFVPASGLNNAGGVNVNFTLSAKDGDNDTSSATHTISVTDGPGPVVSGPNGGVITLALDDQNLAGGSTPANPDFAQDAITFTAGSDAIASLKFGTDLSTLSTSAGLVWSRVSDTQIVGKIGATTVVTLDLTANAGNTTATVKATLNSNYTGHTALGDDLAALGSVKVVATDTDGDTAQGTVNVTVSDDIPVVTLSGAASVVEGAAAITGAWNLAAGADGVTPANFTISIDG</sequence>
<comment type="caution">
    <text evidence="1">The sequence shown here is derived from an EMBL/GenBank/DDBJ whole genome shotgun (WGS) entry which is preliminary data.</text>
</comment>
<name>A0ABR8SE94_9BURK</name>
<dbReference type="RefSeq" id="WP_191724200.1">
    <property type="nucleotide sequence ID" value="NZ_JACSQK010000007.1"/>
</dbReference>
<evidence type="ECO:0000313" key="2">
    <source>
        <dbReference type="Proteomes" id="UP000634919"/>
    </source>
</evidence>
<evidence type="ECO:0000313" key="1">
    <source>
        <dbReference type="EMBL" id="MBD7961790.1"/>
    </source>
</evidence>
<organism evidence="1 2">
    <name type="scientific">Comamonas avium</name>
    <dbReference type="NCBI Taxonomy" id="2762231"/>
    <lineage>
        <taxon>Bacteria</taxon>
        <taxon>Pseudomonadati</taxon>
        <taxon>Pseudomonadota</taxon>
        <taxon>Betaproteobacteria</taxon>
        <taxon>Burkholderiales</taxon>
        <taxon>Comamonadaceae</taxon>
        <taxon>Comamonas</taxon>
    </lineage>
</organism>
<feature type="non-terminal residue" evidence="1">
    <location>
        <position position="602"/>
    </location>
</feature>
<keyword evidence="2" id="KW-1185">Reference proteome</keyword>
<reference evidence="1 2" key="1">
    <citation type="submission" date="2020-08" db="EMBL/GenBank/DDBJ databases">
        <title>A Genomic Blueprint of the Chicken Gut Microbiome.</title>
        <authorList>
            <person name="Gilroy R."/>
            <person name="Ravi A."/>
            <person name="Getino M."/>
            <person name="Pursley I."/>
            <person name="Horton D.L."/>
            <person name="Alikhan N.-F."/>
            <person name="Baker D."/>
            <person name="Gharbi K."/>
            <person name="Hall N."/>
            <person name="Watson M."/>
            <person name="Adriaenssens E.M."/>
            <person name="Foster-Nyarko E."/>
            <person name="Jarju S."/>
            <person name="Secka A."/>
            <person name="Antonio M."/>
            <person name="Oren A."/>
            <person name="Chaudhuri R."/>
            <person name="La Ragione R.M."/>
            <person name="Hildebrand F."/>
            <person name="Pallen M.J."/>
        </authorList>
    </citation>
    <scope>NUCLEOTIDE SEQUENCE [LARGE SCALE GENOMIC DNA]</scope>
    <source>
        <strain evidence="1 2">Sa2CVA6</strain>
    </source>
</reference>
<dbReference type="Proteomes" id="UP000634919">
    <property type="component" value="Unassembled WGS sequence"/>
</dbReference>
<dbReference type="Pfam" id="PF17963">
    <property type="entry name" value="Big_9"/>
    <property type="match status" value="1"/>
</dbReference>